<organism evidence="2 3">
    <name type="scientific">Litoreibacter ascidiaceicola</name>
    <dbReference type="NCBI Taxonomy" id="1486859"/>
    <lineage>
        <taxon>Bacteria</taxon>
        <taxon>Pseudomonadati</taxon>
        <taxon>Pseudomonadota</taxon>
        <taxon>Alphaproteobacteria</taxon>
        <taxon>Rhodobacterales</taxon>
        <taxon>Roseobacteraceae</taxon>
        <taxon>Litoreibacter</taxon>
    </lineage>
</organism>
<dbReference type="Proteomes" id="UP000184144">
    <property type="component" value="Unassembled WGS sequence"/>
</dbReference>
<dbReference type="EMBL" id="FQUV01000012">
    <property type="protein sequence ID" value="SHF77444.1"/>
    <property type="molecule type" value="Genomic_DNA"/>
</dbReference>
<dbReference type="OrthoDB" id="7874671at2"/>
<feature type="region of interest" description="Disordered" evidence="1">
    <location>
        <begin position="64"/>
        <end position="94"/>
    </location>
</feature>
<dbReference type="AlphaFoldDB" id="A0A1M5EE82"/>
<gene>
    <name evidence="2" type="ORF">SAMN05444273_11217</name>
</gene>
<sequence>MFKFLFRGRDKDAVVETQRQSFERIVSELNEAIDALPVKPSVTLDPESGHITLHLPEHMPDEALALPAPEDDGDATSTNETPEAVTQAAETKVA</sequence>
<accession>A0A1M5EE82</accession>
<name>A0A1M5EE82_9RHOB</name>
<protein>
    <submittedName>
        <fullName evidence="2">Uncharacterized protein</fullName>
    </submittedName>
</protein>
<evidence type="ECO:0000256" key="1">
    <source>
        <dbReference type="SAM" id="MobiDB-lite"/>
    </source>
</evidence>
<proteinExistence type="predicted"/>
<dbReference type="RefSeq" id="WP_073146157.1">
    <property type="nucleotide sequence ID" value="NZ_FQUV01000012.1"/>
</dbReference>
<reference evidence="3" key="1">
    <citation type="submission" date="2016-11" db="EMBL/GenBank/DDBJ databases">
        <authorList>
            <person name="Varghese N."/>
            <person name="Submissions S."/>
        </authorList>
    </citation>
    <scope>NUCLEOTIDE SEQUENCE [LARGE SCALE GENOMIC DNA]</scope>
    <source>
        <strain evidence="3">DSM 100566</strain>
    </source>
</reference>
<keyword evidence="3" id="KW-1185">Reference proteome</keyword>
<evidence type="ECO:0000313" key="3">
    <source>
        <dbReference type="Proteomes" id="UP000184144"/>
    </source>
</evidence>
<evidence type="ECO:0000313" key="2">
    <source>
        <dbReference type="EMBL" id="SHF77444.1"/>
    </source>
</evidence>
<dbReference type="STRING" id="1486859.SAMN05444273_11217"/>